<organism evidence="5 6">
    <name type="scientific">Nocardioides panacihumi</name>
    <dbReference type="NCBI Taxonomy" id="400774"/>
    <lineage>
        <taxon>Bacteria</taxon>
        <taxon>Bacillati</taxon>
        <taxon>Actinomycetota</taxon>
        <taxon>Actinomycetes</taxon>
        <taxon>Propionibacteriales</taxon>
        <taxon>Nocardioidaceae</taxon>
        <taxon>Nocardioides</taxon>
    </lineage>
</organism>
<keyword evidence="3" id="KW-0411">Iron-sulfur</keyword>
<evidence type="ECO:0000256" key="2">
    <source>
        <dbReference type="ARBA" id="ARBA00023004"/>
    </source>
</evidence>
<sequence>MLCQTARRRGEALMETRLIDLAGLQALIDVLDRRGFTVLGPTVRDGAIVNATIRRVADLPVGWGDDQDAAHYRLRRRDDDAVFGFASGAQSAKPVFFPTEEVLWRGRRTPEGFDLEPSDAGADGPYALLGVRSCDLHAVGIHDTVLGGRGHQDGAYVARREGAFVVAVSCGDPGGTCFCVSMGTGPRPQEGHGAPFDLSLTELTDGAAHRFLVEVGSDRGADVVDEIGAGPAEPSDVTAADQVAANAAARMGRKLDTVGLKELLYASAESPLWDDVAQRCLACGNCTAVCPTCFCTNVEDVTDLSGGESDRTRVWDSCFSADFSHLHGGNVRESTRSRYRQWMTHKLGSWIDQFGMSGCVGCGRCITWCPAAIDITEEAAAHQRAARGEG</sequence>
<reference evidence="6" key="1">
    <citation type="journal article" date="2019" name="Int. J. Syst. Evol. Microbiol.">
        <title>The Global Catalogue of Microorganisms (GCM) 10K type strain sequencing project: providing services to taxonomists for standard genome sequencing and annotation.</title>
        <authorList>
            <consortium name="The Broad Institute Genomics Platform"/>
            <consortium name="The Broad Institute Genome Sequencing Center for Infectious Disease"/>
            <person name="Wu L."/>
            <person name="Ma J."/>
        </authorList>
    </citation>
    <scope>NUCLEOTIDE SEQUENCE [LARGE SCALE GENOMIC DNA]</scope>
    <source>
        <strain evidence="6">JCM 15309</strain>
    </source>
</reference>
<evidence type="ECO:0000256" key="1">
    <source>
        <dbReference type="ARBA" id="ARBA00022723"/>
    </source>
</evidence>
<protein>
    <submittedName>
        <fullName evidence="5">4Fe-4S dicluster domain-containing protein</fullName>
    </submittedName>
</protein>
<evidence type="ECO:0000313" key="5">
    <source>
        <dbReference type="EMBL" id="GAA1975310.1"/>
    </source>
</evidence>
<evidence type="ECO:0000256" key="3">
    <source>
        <dbReference type="ARBA" id="ARBA00023014"/>
    </source>
</evidence>
<feature type="domain" description="4Fe-4S ferredoxin-type" evidence="4">
    <location>
        <begin position="350"/>
        <end position="378"/>
    </location>
</feature>
<keyword evidence="6" id="KW-1185">Reference proteome</keyword>
<dbReference type="EMBL" id="BAAAPB010000005">
    <property type="protein sequence ID" value="GAA1975310.1"/>
    <property type="molecule type" value="Genomic_DNA"/>
</dbReference>
<dbReference type="PROSITE" id="PS51379">
    <property type="entry name" value="4FE4S_FER_2"/>
    <property type="match status" value="2"/>
</dbReference>
<keyword evidence="1" id="KW-0479">Metal-binding</keyword>
<dbReference type="SUPFAM" id="SSF46548">
    <property type="entry name" value="alpha-helical ferredoxin"/>
    <property type="match status" value="1"/>
</dbReference>
<comment type="caution">
    <text evidence="5">The sequence shown here is derived from an EMBL/GenBank/DDBJ whole genome shotgun (WGS) entry which is preliminary data.</text>
</comment>
<proteinExistence type="predicted"/>
<feature type="domain" description="4Fe-4S ferredoxin-type" evidence="4">
    <location>
        <begin position="269"/>
        <end position="301"/>
    </location>
</feature>
<dbReference type="InterPro" id="IPR017900">
    <property type="entry name" value="4Fe4S_Fe_S_CS"/>
</dbReference>
<keyword evidence="2" id="KW-0408">Iron</keyword>
<dbReference type="PROSITE" id="PS00198">
    <property type="entry name" value="4FE4S_FER_1"/>
    <property type="match status" value="2"/>
</dbReference>
<accession>A0ABP5D7I9</accession>
<evidence type="ECO:0000259" key="4">
    <source>
        <dbReference type="PROSITE" id="PS51379"/>
    </source>
</evidence>
<evidence type="ECO:0000313" key="6">
    <source>
        <dbReference type="Proteomes" id="UP001500571"/>
    </source>
</evidence>
<dbReference type="InterPro" id="IPR017896">
    <property type="entry name" value="4Fe4S_Fe-S-bd"/>
</dbReference>
<dbReference type="PANTHER" id="PTHR40447">
    <property type="entry name" value="ANAEROBIC SULFITE REDUCTASE SUBUNIT A"/>
    <property type="match status" value="1"/>
</dbReference>
<name>A0ABP5D7I9_9ACTN</name>
<gene>
    <name evidence="5" type="ORF">GCM10009798_40690</name>
</gene>
<dbReference type="Proteomes" id="UP001500571">
    <property type="component" value="Unassembled WGS sequence"/>
</dbReference>
<dbReference type="PANTHER" id="PTHR40447:SF1">
    <property type="entry name" value="ANAEROBIC SULFITE REDUCTASE SUBUNIT A"/>
    <property type="match status" value="1"/>
</dbReference>
<dbReference type="Pfam" id="PF17179">
    <property type="entry name" value="Fer4_22"/>
    <property type="match status" value="1"/>
</dbReference>